<gene>
    <name evidence="17" type="ORF">NXF25_007926</name>
</gene>
<evidence type="ECO:0000256" key="9">
    <source>
        <dbReference type="ARBA" id="ARBA00023170"/>
    </source>
</evidence>
<dbReference type="Pfam" id="PF00057">
    <property type="entry name" value="Ldl_recept_a"/>
    <property type="match status" value="1"/>
</dbReference>
<evidence type="ECO:0000256" key="12">
    <source>
        <dbReference type="ARBA" id="ARBA00037878"/>
    </source>
</evidence>
<sequence>MLNSKPSGKEPGGERKEPQTERKGLPSEEQRPSAQAREQHGMPACPPRRTSGWKGRSRLAPRAARQTTTTHSEAAELRTQTSSHAPCSAAEAFLQLVLLLLLLGKAGFPRPGQPFGRQRLRFVMRSCAGGAPPVRRRRALLRRARRGSRRSRRGERQRLRRRGRRRRRRKAGRARGGGGRGLFPGQATARPSRCGARDTTPAGLLLLLLFFPPPPRGSVMASCWGAEGSLAWRSAQLLLLVASCCGNSALAERSENVHISGSSTGCGDIPEQIKGPSGIITSPGWPLEYPARLNCSWYIQANPGEIITISFQDFDVQGSRRCSSDSLTIGTYKNMENYRVCGSSVPSPYISSQDHVWIRFHSDDIISRKGFRLTYFAGKSSELSCDCNQFHCANGKCVPESWKCNDMDEWNFHCKNNRCVFESWVCDSQDDCGDGSDEENCPVIVPTRVITAAVIGSLICGLLLVIALGCTCKLYSLRMFERRSFETQLSRVEAELLRREAPPSYGQLIAQGLIPPVEDFPVCSPNQASVLENLRLAIKDKGFDSHTVQHIMEYSPLIEMAPVSAVE</sequence>
<feature type="transmembrane region" description="Helical" evidence="15">
    <location>
        <begin position="449"/>
        <end position="475"/>
    </location>
</feature>
<name>A0AAW1BLW8_CROAD</name>
<dbReference type="SMART" id="SM00192">
    <property type="entry name" value="LDLa"/>
    <property type="match status" value="1"/>
</dbReference>
<dbReference type="PRINTS" id="PR00261">
    <property type="entry name" value="LDLRECEPTOR"/>
</dbReference>
<dbReference type="CDD" id="cd00041">
    <property type="entry name" value="CUB"/>
    <property type="match status" value="1"/>
</dbReference>
<dbReference type="SUPFAM" id="SSF49854">
    <property type="entry name" value="Spermadhesin, CUB domain"/>
    <property type="match status" value="1"/>
</dbReference>
<dbReference type="Gene3D" id="4.10.400.10">
    <property type="entry name" value="Low-density Lipoprotein Receptor"/>
    <property type="match status" value="1"/>
</dbReference>
<dbReference type="CDD" id="cd00112">
    <property type="entry name" value="LDLa"/>
    <property type="match status" value="1"/>
</dbReference>
<accession>A0AAW1BLW8</accession>
<dbReference type="Proteomes" id="UP001474421">
    <property type="component" value="Unassembled WGS sequence"/>
</dbReference>
<evidence type="ECO:0000256" key="3">
    <source>
        <dbReference type="ARBA" id="ARBA00022692"/>
    </source>
</evidence>
<dbReference type="SUPFAM" id="SSF57424">
    <property type="entry name" value="LDL receptor-like module"/>
    <property type="match status" value="1"/>
</dbReference>
<dbReference type="GO" id="GO:0006897">
    <property type="term" value="P:endocytosis"/>
    <property type="evidence" value="ECO:0007669"/>
    <property type="project" value="UniProtKB-KW"/>
</dbReference>
<dbReference type="AlphaFoldDB" id="A0AAW1BLW8"/>
<feature type="compositionally biased region" description="Basic residues" evidence="14">
    <location>
        <begin position="134"/>
        <end position="173"/>
    </location>
</feature>
<keyword evidence="6 15" id="KW-1133">Transmembrane helix</keyword>
<evidence type="ECO:0000256" key="6">
    <source>
        <dbReference type="ARBA" id="ARBA00022989"/>
    </source>
</evidence>
<dbReference type="PROSITE" id="PS50068">
    <property type="entry name" value="LDLRA_2"/>
    <property type="match status" value="1"/>
</dbReference>
<evidence type="ECO:0000256" key="8">
    <source>
        <dbReference type="ARBA" id="ARBA00023157"/>
    </source>
</evidence>
<evidence type="ECO:0000256" key="14">
    <source>
        <dbReference type="SAM" id="MobiDB-lite"/>
    </source>
</evidence>
<dbReference type="InterPro" id="IPR000859">
    <property type="entry name" value="CUB_dom"/>
</dbReference>
<proteinExistence type="predicted"/>
<evidence type="ECO:0000256" key="2">
    <source>
        <dbReference type="ARBA" id="ARBA00022583"/>
    </source>
</evidence>
<dbReference type="InterPro" id="IPR023415">
    <property type="entry name" value="LDLR_class-A_CS"/>
</dbReference>
<keyword evidence="4" id="KW-0732">Signal</keyword>
<dbReference type="InterPro" id="IPR035914">
    <property type="entry name" value="Sperma_CUB_dom_sf"/>
</dbReference>
<keyword evidence="7 15" id="KW-0472">Membrane</keyword>
<comment type="caution">
    <text evidence="13">Lacks conserved residue(s) required for the propagation of feature annotation.</text>
</comment>
<evidence type="ECO:0000256" key="15">
    <source>
        <dbReference type="SAM" id="Phobius"/>
    </source>
</evidence>
<reference evidence="17 18" key="1">
    <citation type="journal article" date="2024" name="Proc. Natl. Acad. Sci. U.S.A.">
        <title>The genetic regulatory architecture and epigenomic basis for age-related changes in rattlesnake venom.</title>
        <authorList>
            <person name="Hogan M.P."/>
            <person name="Holding M.L."/>
            <person name="Nystrom G.S."/>
            <person name="Colston T.J."/>
            <person name="Bartlett D.A."/>
            <person name="Mason A.J."/>
            <person name="Ellsworth S.A."/>
            <person name="Rautsaw R.M."/>
            <person name="Lawrence K.C."/>
            <person name="Strickland J.L."/>
            <person name="He B."/>
            <person name="Fraser P."/>
            <person name="Margres M.J."/>
            <person name="Gilbert D.M."/>
            <person name="Gibbs H.L."/>
            <person name="Parkinson C.L."/>
            <person name="Rokyta D.R."/>
        </authorList>
    </citation>
    <scope>NUCLEOTIDE SEQUENCE [LARGE SCALE GENOMIC DNA]</scope>
    <source>
        <strain evidence="17">DRR0105</strain>
    </source>
</reference>
<feature type="disulfide bond" evidence="13">
    <location>
        <begin position="426"/>
        <end position="441"/>
    </location>
</feature>
<evidence type="ECO:0000256" key="5">
    <source>
        <dbReference type="ARBA" id="ARBA00022737"/>
    </source>
</evidence>
<keyword evidence="10" id="KW-0168">Coated pit</keyword>
<evidence type="ECO:0000256" key="10">
    <source>
        <dbReference type="ARBA" id="ARBA00023176"/>
    </source>
</evidence>
<dbReference type="GO" id="GO:0005905">
    <property type="term" value="C:clathrin-coated pit"/>
    <property type="evidence" value="ECO:0007669"/>
    <property type="project" value="UniProtKB-KW"/>
</dbReference>
<dbReference type="SMART" id="SM00042">
    <property type="entry name" value="CUB"/>
    <property type="match status" value="1"/>
</dbReference>
<feature type="region of interest" description="Disordered" evidence="14">
    <location>
        <begin position="1"/>
        <end position="80"/>
    </location>
</feature>
<dbReference type="PROSITE" id="PS01180">
    <property type="entry name" value="CUB"/>
    <property type="match status" value="1"/>
</dbReference>
<evidence type="ECO:0000256" key="4">
    <source>
        <dbReference type="ARBA" id="ARBA00022729"/>
    </source>
</evidence>
<feature type="domain" description="CUB" evidence="16">
    <location>
        <begin position="266"/>
        <end position="378"/>
    </location>
</feature>
<dbReference type="FunFam" id="2.60.120.290:FF:000021">
    <property type="entry name" value="Low-density lipoprotein receptor-related protein 12"/>
    <property type="match status" value="1"/>
</dbReference>
<keyword evidence="17" id="KW-0449">Lipoprotein</keyword>
<keyword evidence="5" id="KW-0677">Repeat</keyword>
<comment type="caution">
    <text evidence="17">The sequence shown here is derived from an EMBL/GenBank/DDBJ whole genome shotgun (WGS) entry which is preliminary data.</text>
</comment>
<evidence type="ECO:0000256" key="1">
    <source>
        <dbReference type="ARBA" id="ARBA00004479"/>
    </source>
</evidence>
<evidence type="ECO:0000256" key="7">
    <source>
        <dbReference type="ARBA" id="ARBA00023136"/>
    </source>
</evidence>
<organism evidence="17 18">
    <name type="scientific">Crotalus adamanteus</name>
    <name type="common">Eastern diamondback rattlesnake</name>
    <dbReference type="NCBI Taxonomy" id="8729"/>
    <lineage>
        <taxon>Eukaryota</taxon>
        <taxon>Metazoa</taxon>
        <taxon>Chordata</taxon>
        <taxon>Craniata</taxon>
        <taxon>Vertebrata</taxon>
        <taxon>Euteleostomi</taxon>
        <taxon>Lepidosauria</taxon>
        <taxon>Squamata</taxon>
        <taxon>Bifurcata</taxon>
        <taxon>Unidentata</taxon>
        <taxon>Episquamata</taxon>
        <taxon>Toxicofera</taxon>
        <taxon>Serpentes</taxon>
        <taxon>Colubroidea</taxon>
        <taxon>Viperidae</taxon>
        <taxon>Crotalinae</taxon>
        <taxon>Crotalus</taxon>
    </lineage>
</organism>
<evidence type="ECO:0000313" key="17">
    <source>
        <dbReference type="EMBL" id="KAK9403099.1"/>
    </source>
</evidence>
<feature type="compositionally biased region" description="Basic and acidic residues" evidence="14">
    <location>
        <begin position="7"/>
        <end position="31"/>
    </location>
</feature>
<dbReference type="PANTHER" id="PTHR24251">
    <property type="entry name" value="OVOCHYMASE-RELATED"/>
    <property type="match status" value="1"/>
</dbReference>
<feature type="disulfide bond" evidence="13">
    <location>
        <begin position="414"/>
        <end position="432"/>
    </location>
</feature>
<evidence type="ECO:0000259" key="16">
    <source>
        <dbReference type="PROSITE" id="PS01180"/>
    </source>
</evidence>
<keyword evidence="2" id="KW-0254">Endocytosis</keyword>
<dbReference type="EMBL" id="JAOTOJ010000003">
    <property type="protein sequence ID" value="KAK9403099.1"/>
    <property type="molecule type" value="Genomic_DNA"/>
</dbReference>
<keyword evidence="18" id="KW-1185">Reference proteome</keyword>
<protein>
    <submittedName>
        <fullName evidence="17">Low-density lipoprotein receptor-related protein 12</fullName>
    </submittedName>
</protein>
<dbReference type="InterPro" id="IPR002172">
    <property type="entry name" value="LDrepeatLR_classA_rpt"/>
</dbReference>
<feature type="compositionally biased region" description="Polar residues" evidence="14">
    <location>
        <begin position="65"/>
        <end position="80"/>
    </location>
</feature>
<dbReference type="Pfam" id="PF00431">
    <property type="entry name" value="CUB"/>
    <property type="match status" value="1"/>
</dbReference>
<keyword evidence="3 15" id="KW-0812">Transmembrane</keyword>
<comment type="subcellular location">
    <subcellularLocation>
        <location evidence="12">Membrane</location>
        <location evidence="12">Coated pit</location>
    </subcellularLocation>
    <subcellularLocation>
        <location evidence="1">Membrane</location>
        <topology evidence="1">Single-pass type I membrane protein</topology>
    </subcellularLocation>
</comment>
<evidence type="ECO:0000256" key="13">
    <source>
        <dbReference type="PROSITE-ProRule" id="PRU00124"/>
    </source>
</evidence>
<feature type="region of interest" description="Disordered" evidence="14">
    <location>
        <begin position="134"/>
        <end position="195"/>
    </location>
</feature>
<dbReference type="PROSITE" id="PS01209">
    <property type="entry name" value="LDLRA_1"/>
    <property type="match status" value="1"/>
</dbReference>
<evidence type="ECO:0000256" key="11">
    <source>
        <dbReference type="ARBA" id="ARBA00023180"/>
    </source>
</evidence>
<dbReference type="InterPro" id="IPR036055">
    <property type="entry name" value="LDL_receptor-like_sf"/>
</dbReference>
<dbReference type="Gene3D" id="2.60.120.290">
    <property type="entry name" value="Spermadhesin, CUB domain"/>
    <property type="match status" value="1"/>
</dbReference>
<keyword evidence="8 13" id="KW-1015">Disulfide bond</keyword>
<keyword evidence="9 17" id="KW-0675">Receptor</keyword>
<evidence type="ECO:0000313" key="18">
    <source>
        <dbReference type="Proteomes" id="UP001474421"/>
    </source>
</evidence>
<keyword evidence="11" id="KW-0325">Glycoprotein</keyword>